<evidence type="ECO:0000313" key="2">
    <source>
        <dbReference type="EMBL" id="MER2248490.1"/>
    </source>
</evidence>
<proteinExistence type="predicted"/>
<comment type="caution">
    <text evidence="2">The sequence shown here is derived from an EMBL/GenBank/DDBJ whole genome shotgun (WGS) entry which is preliminary data.</text>
</comment>
<sequence>MVFRKRRTIEPPPVVIGSLDGFANGRLHGWICDFLHQGESAYVEVHWRGTMLMRLRANLARHDVNAIGVAGDHGYCFRLPALPPLGRGDLTLVAEIRGTFHPIALSALEDQILAFFSPSPEVASLDRCRQLWGANQTRETVSSKTYHDVIYLPFTAGKLLDHDPRWGLYTADGHLIPEAAFRRGVDLTLVGQSERIAIDGEALDTAPFDTMVYGGPLLAHYGHFLLTTLARCWAIDGSAPVLFHSVPAVQDHGARYILELLRCAGLENRSFSFDRPTRIRRVVVPEPSFYEQHSVWTHHATALSAIGRNVAPVATSVPKKVYLSKSRLHSGVTGLDSEAFIDLRMRQAGFAVVHPESLGLAEQVNLFRRAELIVGTAGSAFHTLALVPHTSARRVVLTLNEFLNSNFLLLDRVSGGQAEYFSLKDDLILAESENFSTMYAIRNANHLADRIIAVAS</sequence>
<accession>A0ABV1QGH9</accession>
<evidence type="ECO:0000259" key="1">
    <source>
        <dbReference type="Pfam" id="PF04577"/>
    </source>
</evidence>
<name>A0ABV1QGH9_9HYPH</name>
<feature type="domain" description="Glycosyltransferase 61 catalytic" evidence="1">
    <location>
        <begin position="221"/>
        <end position="389"/>
    </location>
</feature>
<evidence type="ECO:0000313" key="3">
    <source>
        <dbReference type="Proteomes" id="UP001480955"/>
    </source>
</evidence>
<protein>
    <submittedName>
        <fullName evidence="2">Glycosyltransferase 61 family protein</fullName>
    </submittedName>
</protein>
<gene>
    <name evidence="2" type="ORF">ABS772_01060</name>
</gene>
<dbReference type="EMBL" id="JBELQE010000010">
    <property type="protein sequence ID" value="MER2248490.1"/>
    <property type="molecule type" value="Genomic_DNA"/>
</dbReference>
<dbReference type="Proteomes" id="UP001480955">
    <property type="component" value="Unassembled WGS sequence"/>
</dbReference>
<reference evidence="2 3" key="1">
    <citation type="submission" date="2024-06" db="EMBL/GenBank/DDBJ databases">
        <authorList>
            <person name="Campbell A.G."/>
        </authorList>
    </citation>
    <scope>NUCLEOTIDE SEQUENCE [LARGE SCALE GENOMIC DNA]</scope>
    <source>
        <strain evidence="2 3">EM12</strain>
    </source>
</reference>
<dbReference type="Pfam" id="PF04577">
    <property type="entry name" value="Glyco_transf_61"/>
    <property type="match status" value="1"/>
</dbReference>
<dbReference type="RefSeq" id="WP_350391718.1">
    <property type="nucleotide sequence ID" value="NZ_JBELQE010000010.1"/>
</dbReference>
<keyword evidence="3" id="KW-1185">Reference proteome</keyword>
<organism evidence="2 3">
    <name type="scientific">Methylorubrum podarium</name>
    <dbReference type="NCBI Taxonomy" id="200476"/>
    <lineage>
        <taxon>Bacteria</taxon>
        <taxon>Pseudomonadati</taxon>
        <taxon>Pseudomonadota</taxon>
        <taxon>Alphaproteobacteria</taxon>
        <taxon>Hyphomicrobiales</taxon>
        <taxon>Methylobacteriaceae</taxon>
        <taxon>Methylorubrum</taxon>
    </lineage>
</organism>
<dbReference type="InterPro" id="IPR049625">
    <property type="entry name" value="Glyco_transf_61_cat"/>
</dbReference>